<dbReference type="EMBL" id="CAJZAG010000003">
    <property type="protein sequence ID" value="CAG9169177.1"/>
    <property type="molecule type" value="Genomic_DNA"/>
</dbReference>
<dbReference type="Gene3D" id="3.40.190.10">
    <property type="entry name" value="Periplasmic binding protein-like II"/>
    <property type="match status" value="1"/>
</dbReference>
<evidence type="ECO:0000313" key="4">
    <source>
        <dbReference type="Proteomes" id="UP000706525"/>
    </source>
</evidence>
<dbReference type="PANTHER" id="PTHR42928">
    <property type="entry name" value="TRICARBOXYLATE-BINDING PROTEIN"/>
    <property type="match status" value="1"/>
</dbReference>
<sequence>MTRTPTPGSLAQIARVVACAVVCGTSLMAGTALAQAYPTKPIQLVIPFPPGGATDVIGRLVGKKLSEKLGQSVVIDNRPGAGTIVGAGFAAKAAPDGYTLFLSSGTTFTVNPAIHAKLPYDPVKSFEPIGLTGRTGLILLANKDVPVHDLKQLVAAAKAAPGKYTYGTFGAGTTAQFAGEMLFNLAGIKLLHVPYKGSAPAMTDLIGGQIPYTIDTVAAAVPQVRAGKVKAIAVTTAKRSQLLPNVPTVAEAGFPGIDADTWLALVAPRGLPADVKKKLEAALAASMADADMRKQLLDAGFEPSYADGAAVSALISRELPLMRATAQRANITAE</sequence>
<dbReference type="Gene3D" id="3.40.190.150">
    <property type="entry name" value="Bordetella uptake gene, domain 1"/>
    <property type="match status" value="1"/>
</dbReference>
<keyword evidence="4" id="KW-1185">Reference proteome</keyword>
<comment type="caution">
    <text evidence="3">The sequence shown here is derived from an EMBL/GenBank/DDBJ whole genome shotgun (WGS) entry which is preliminary data.</text>
</comment>
<dbReference type="Proteomes" id="UP000706525">
    <property type="component" value="Unassembled WGS sequence"/>
</dbReference>
<evidence type="ECO:0008006" key="5">
    <source>
        <dbReference type="Google" id="ProtNLM"/>
    </source>
</evidence>
<name>A0ABM8WP32_9BURK</name>
<dbReference type="InterPro" id="IPR005064">
    <property type="entry name" value="BUG"/>
</dbReference>
<reference evidence="3 4" key="1">
    <citation type="submission" date="2021-08" db="EMBL/GenBank/DDBJ databases">
        <authorList>
            <person name="Peeters C."/>
        </authorList>
    </citation>
    <scope>NUCLEOTIDE SEQUENCE [LARGE SCALE GENOMIC DNA]</scope>
    <source>
        <strain evidence="3 4">LMG 32289</strain>
    </source>
</reference>
<dbReference type="PIRSF" id="PIRSF017082">
    <property type="entry name" value="YflP"/>
    <property type="match status" value="1"/>
</dbReference>
<dbReference type="InterPro" id="IPR042100">
    <property type="entry name" value="Bug_dom1"/>
</dbReference>
<proteinExistence type="inferred from homology"/>
<accession>A0ABM8WP32</accession>
<evidence type="ECO:0000313" key="3">
    <source>
        <dbReference type="EMBL" id="CAG9169177.1"/>
    </source>
</evidence>
<feature type="chain" id="PRO_5047514128" description="Tripartite tricarboxylate transporter substrate binding protein" evidence="2">
    <location>
        <begin position="35"/>
        <end position="334"/>
    </location>
</feature>
<gene>
    <name evidence="3" type="ORF">LMG32289_01594</name>
</gene>
<dbReference type="PANTHER" id="PTHR42928:SF5">
    <property type="entry name" value="BLR1237 PROTEIN"/>
    <property type="match status" value="1"/>
</dbReference>
<dbReference type="Pfam" id="PF03401">
    <property type="entry name" value="TctC"/>
    <property type="match status" value="1"/>
</dbReference>
<comment type="similarity">
    <text evidence="1">Belongs to the UPF0065 (bug) family.</text>
</comment>
<protein>
    <recommendedName>
        <fullName evidence="5">Tripartite tricarboxylate transporter substrate binding protein</fullName>
    </recommendedName>
</protein>
<dbReference type="CDD" id="cd13578">
    <property type="entry name" value="PBP2_Bug27"/>
    <property type="match status" value="1"/>
</dbReference>
<dbReference type="SUPFAM" id="SSF53850">
    <property type="entry name" value="Periplasmic binding protein-like II"/>
    <property type="match status" value="1"/>
</dbReference>
<feature type="signal peptide" evidence="2">
    <location>
        <begin position="1"/>
        <end position="34"/>
    </location>
</feature>
<evidence type="ECO:0000256" key="2">
    <source>
        <dbReference type="SAM" id="SignalP"/>
    </source>
</evidence>
<keyword evidence="2" id="KW-0732">Signal</keyword>
<organism evidence="3 4">
    <name type="scientific">Cupriavidus pampae</name>
    <dbReference type="NCBI Taxonomy" id="659251"/>
    <lineage>
        <taxon>Bacteria</taxon>
        <taxon>Pseudomonadati</taxon>
        <taxon>Pseudomonadota</taxon>
        <taxon>Betaproteobacteria</taxon>
        <taxon>Burkholderiales</taxon>
        <taxon>Burkholderiaceae</taxon>
        <taxon>Cupriavidus</taxon>
    </lineage>
</organism>
<evidence type="ECO:0000256" key="1">
    <source>
        <dbReference type="ARBA" id="ARBA00006987"/>
    </source>
</evidence>